<dbReference type="Proteomes" id="UP001489004">
    <property type="component" value="Unassembled WGS sequence"/>
</dbReference>
<dbReference type="PANTHER" id="PTHR43859:SF4">
    <property type="entry name" value="BUTANOATE--COA LIGASE AAE1-RELATED"/>
    <property type="match status" value="1"/>
</dbReference>
<evidence type="ECO:0000313" key="7">
    <source>
        <dbReference type="EMBL" id="KAK9830071.1"/>
    </source>
</evidence>
<dbReference type="InterPro" id="IPR025110">
    <property type="entry name" value="AMP-bd_C"/>
</dbReference>
<dbReference type="NCBIfam" id="NF004837">
    <property type="entry name" value="PRK06187.1"/>
    <property type="match status" value="1"/>
</dbReference>
<evidence type="ECO:0000256" key="3">
    <source>
        <dbReference type="ARBA" id="ARBA00022832"/>
    </source>
</evidence>
<evidence type="ECO:0008006" key="9">
    <source>
        <dbReference type="Google" id="ProtNLM"/>
    </source>
</evidence>
<comment type="caution">
    <text evidence="7">The sequence shown here is derived from an EMBL/GenBank/DDBJ whole genome shotgun (WGS) entry which is preliminary data.</text>
</comment>
<dbReference type="InterPro" id="IPR045851">
    <property type="entry name" value="AMP-bd_C_sf"/>
</dbReference>
<dbReference type="Pfam" id="PF13193">
    <property type="entry name" value="AMP-binding_C"/>
    <property type="match status" value="1"/>
</dbReference>
<protein>
    <recommendedName>
        <fullName evidence="9">Long-chain-fatty-acid--CoA ligase</fullName>
    </recommendedName>
</protein>
<dbReference type="GO" id="GO:0006631">
    <property type="term" value="P:fatty acid metabolic process"/>
    <property type="evidence" value="ECO:0007669"/>
    <property type="project" value="UniProtKB-KW"/>
</dbReference>
<dbReference type="PANTHER" id="PTHR43859">
    <property type="entry name" value="ACYL-ACTIVATING ENZYME"/>
    <property type="match status" value="1"/>
</dbReference>
<name>A0AAW1R8G0_9CHLO</name>
<dbReference type="AlphaFoldDB" id="A0AAW1R8G0"/>
<evidence type="ECO:0000256" key="1">
    <source>
        <dbReference type="ARBA" id="ARBA00006432"/>
    </source>
</evidence>
<keyword evidence="3" id="KW-0276">Fatty acid metabolism</keyword>
<keyword evidence="8" id="KW-1185">Reference proteome</keyword>
<dbReference type="PROSITE" id="PS00455">
    <property type="entry name" value="AMP_BINDING"/>
    <property type="match status" value="1"/>
</dbReference>
<evidence type="ECO:0000313" key="8">
    <source>
        <dbReference type="Proteomes" id="UP001489004"/>
    </source>
</evidence>
<dbReference type="CDD" id="cd12119">
    <property type="entry name" value="ttLC_FACS_AlkK_like"/>
    <property type="match status" value="1"/>
</dbReference>
<evidence type="ECO:0000256" key="4">
    <source>
        <dbReference type="ARBA" id="ARBA00023098"/>
    </source>
</evidence>
<feature type="domain" description="AMP-dependent synthetase/ligase" evidence="5">
    <location>
        <begin position="2"/>
        <end position="359"/>
    </location>
</feature>
<evidence type="ECO:0000259" key="5">
    <source>
        <dbReference type="Pfam" id="PF00501"/>
    </source>
</evidence>
<accession>A0AAW1R8G0</accession>
<dbReference type="Pfam" id="PF00501">
    <property type="entry name" value="AMP-binding"/>
    <property type="match status" value="1"/>
</dbReference>
<dbReference type="InterPro" id="IPR020845">
    <property type="entry name" value="AMP-binding_CS"/>
</dbReference>
<dbReference type="Gene3D" id="3.30.300.30">
    <property type="match status" value="1"/>
</dbReference>
<comment type="similarity">
    <text evidence="1">Belongs to the ATP-dependent AMP-binding enzyme family.</text>
</comment>
<evidence type="ECO:0000259" key="6">
    <source>
        <dbReference type="Pfam" id="PF13193"/>
    </source>
</evidence>
<organism evidence="7 8">
    <name type="scientific">[Myrmecia] bisecta</name>
    <dbReference type="NCBI Taxonomy" id="41462"/>
    <lineage>
        <taxon>Eukaryota</taxon>
        <taxon>Viridiplantae</taxon>
        <taxon>Chlorophyta</taxon>
        <taxon>core chlorophytes</taxon>
        <taxon>Trebouxiophyceae</taxon>
        <taxon>Trebouxiales</taxon>
        <taxon>Trebouxiaceae</taxon>
        <taxon>Myrmecia</taxon>
    </lineage>
</organism>
<dbReference type="InterPro" id="IPR042099">
    <property type="entry name" value="ANL_N_sf"/>
</dbReference>
<dbReference type="SUPFAM" id="SSF56801">
    <property type="entry name" value="Acetyl-CoA synthetase-like"/>
    <property type="match status" value="1"/>
</dbReference>
<dbReference type="EMBL" id="JALJOR010000001">
    <property type="protein sequence ID" value="KAK9830071.1"/>
    <property type="molecule type" value="Genomic_DNA"/>
</dbReference>
<sequence length="503" mass="55655">MHRRSQQCALALGKLGVKPGSIVATLAWNTARHMECWYGIIGLGAVCHTLNPRLHPSQLTYIANHAKDCVVMLDLTFVDLMAALRPKLPSVKAYILLTDHAHMPANCPLSDALCYEDIIEAQRSSLPFHWRPRDENAACGLCYTSGTTGLPKGVMYSHRANYLHAMMCLMPDALCVSSGSTVLPIVPLFHANSWGLVFAAPLVGAKIVFPGPHLDGASLHRLLEEHQVTTTAAVPTVWLGLLQYMEAHNLRLTSLKLTCIGGAACPPSMITAFERKHKVEVRHMWGMTETCPLGSMGGLKGTLGKLGPEETLAIKSKQGRPHPFVDMRIVDDADREQPRDGKAYGNLQVRGGIVVQRYFRHDGDHNVDPDGWFTTGDVATIDKFGHMQITDRSKDVIKSGGEWISSIEIENVAVSFPKVREAAVIAMASEKWGERPLLVVVPHETNKPTKDEILAFLEDKIAKYWMPDDVVFVNEIPHTGTGKISKLELREQFKNHKPERPRL</sequence>
<gene>
    <name evidence="7" type="ORF">WJX72_009587</name>
</gene>
<dbReference type="Gene3D" id="3.40.50.12780">
    <property type="entry name" value="N-terminal domain of ligase-like"/>
    <property type="match status" value="1"/>
</dbReference>
<dbReference type="GO" id="GO:0016874">
    <property type="term" value="F:ligase activity"/>
    <property type="evidence" value="ECO:0007669"/>
    <property type="project" value="UniProtKB-KW"/>
</dbReference>
<reference evidence="7 8" key="1">
    <citation type="journal article" date="2024" name="Nat. Commun.">
        <title>Phylogenomics reveals the evolutionary origins of lichenization in chlorophyte algae.</title>
        <authorList>
            <person name="Puginier C."/>
            <person name="Libourel C."/>
            <person name="Otte J."/>
            <person name="Skaloud P."/>
            <person name="Haon M."/>
            <person name="Grisel S."/>
            <person name="Petersen M."/>
            <person name="Berrin J.G."/>
            <person name="Delaux P.M."/>
            <person name="Dal Grande F."/>
            <person name="Keller J."/>
        </authorList>
    </citation>
    <scope>NUCLEOTIDE SEQUENCE [LARGE SCALE GENOMIC DNA]</scope>
    <source>
        <strain evidence="7 8">SAG 2043</strain>
    </source>
</reference>
<feature type="domain" description="AMP-binding enzyme C-terminal" evidence="6">
    <location>
        <begin position="408"/>
        <end position="483"/>
    </location>
</feature>
<keyword evidence="4" id="KW-0443">Lipid metabolism</keyword>
<dbReference type="FunFam" id="3.30.300.30:FF:000008">
    <property type="entry name" value="2,3-dihydroxybenzoate-AMP ligase"/>
    <property type="match status" value="1"/>
</dbReference>
<proteinExistence type="inferred from homology"/>
<keyword evidence="2" id="KW-0436">Ligase</keyword>
<evidence type="ECO:0000256" key="2">
    <source>
        <dbReference type="ARBA" id="ARBA00022598"/>
    </source>
</evidence>
<dbReference type="InterPro" id="IPR000873">
    <property type="entry name" value="AMP-dep_synth/lig_dom"/>
</dbReference>